<organism evidence="1 2">
    <name type="scientific">Entomophthora muscae</name>
    <dbReference type="NCBI Taxonomy" id="34485"/>
    <lineage>
        <taxon>Eukaryota</taxon>
        <taxon>Fungi</taxon>
        <taxon>Fungi incertae sedis</taxon>
        <taxon>Zoopagomycota</taxon>
        <taxon>Entomophthoromycotina</taxon>
        <taxon>Entomophthoromycetes</taxon>
        <taxon>Entomophthorales</taxon>
        <taxon>Entomophthoraceae</taxon>
        <taxon>Entomophthora</taxon>
    </lineage>
</organism>
<protein>
    <submittedName>
        <fullName evidence="1">Uncharacterized protein</fullName>
    </submittedName>
</protein>
<proteinExistence type="predicted"/>
<keyword evidence="2" id="KW-1185">Reference proteome</keyword>
<sequence>DNNPTQKFRIFLIATMLHPVFKFVVLFLTPFLLLLWLTSPDLWSKISSSVQIAGENPSSLLNLTSGLLFSGEAIVKRLTCNNLDLDVVDYALLTPAGEKILMSSLPSLEKTNSVPILVPVMPPPAPTCTPWLLTGLILMGLNAYFPQLSPVFPLWSPLQEAVPVLYWAAYWWFFLLGWEPNLVSLAPPLLHNMPAHLVDRLADTEESGKSIIKSFNLTIVKWHKLQSFFQECLFRNS</sequence>
<gene>
    <name evidence="1" type="ORF">DSO57_1027903</name>
</gene>
<dbReference type="Proteomes" id="UP001165960">
    <property type="component" value="Unassembled WGS sequence"/>
</dbReference>
<comment type="caution">
    <text evidence="1">The sequence shown here is derived from an EMBL/GenBank/DDBJ whole genome shotgun (WGS) entry which is preliminary data.</text>
</comment>
<name>A0ACC2RGE5_9FUNG</name>
<dbReference type="EMBL" id="QTSX02007273">
    <property type="protein sequence ID" value="KAJ9049118.1"/>
    <property type="molecule type" value="Genomic_DNA"/>
</dbReference>
<accession>A0ACC2RGE5</accession>
<evidence type="ECO:0000313" key="1">
    <source>
        <dbReference type="EMBL" id="KAJ9049118.1"/>
    </source>
</evidence>
<reference evidence="1" key="1">
    <citation type="submission" date="2022-04" db="EMBL/GenBank/DDBJ databases">
        <title>Genome of the entomopathogenic fungus Entomophthora muscae.</title>
        <authorList>
            <person name="Elya C."/>
            <person name="Lovett B.R."/>
            <person name="Lee E."/>
            <person name="Macias A.M."/>
            <person name="Hajek A.E."/>
            <person name="De Bivort B.L."/>
            <person name="Kasson M.T."/>
            <person name="De Fine Licht H.H."/>
            <person name="Stajich J.E."/>
        </authorList>
    </citation>
    <scope>NUCLEOTIDE SEQUENCE</scope>
    <source>
        <strain evidence="1">Berkeley</strain>
    </source>
</reference>
<feature type="non-terminal residue" evidence="1">
    <location>
        <position position="1"/>
    </location>
</feature>
<evidence type="ECO:0000313" key="2">
    <source>
        <dbReference type="Proteomes" id="UP001165960"/>
    </source>
</evidence>